<accession>N4WYC0</accession>
<keyword evidence="3 7" id="KW-0472">Membrane</keyword>
<dbReference type="EMBL" id="APML01000007">
    <property type="protein sequence ID" value="ENH98041.1"/>
    <property type="molecule type" value="Genomic_DNA"/>
</dbReference>
<evidence type="ECO:0000256" key="7">
    <source>
        <dbReference type="SAM" id="Phobius"/>
    </source>
</evidence>
<feature type="transmembrane region" description="Helical" evidence="7">
    <location>
        <begin position="294"/>
        <end position="314"/>
    </location>
</feature>
<name>N4WYC0_9BACI</name>
<gene>
    <name evidence="10" type="ORF">J416_02319</name>
</gene>
<dbReference type="Gene3D" id="1.10.287.950">
    <property type="entry name" value="Methyl-accepting chemotaxis protein"/>
    <property type="match status" value="1"/>
</dbReference>
<organism evidence="10 11">
    <name type="scientific">Gracilibacillus halophilus YIM-C55.5</name>
    <dbReference type="NCBI Taxonomy" id="1308866"/>
    <lineage>
        <taxon>Bacteria</taxon>
        <taxon>Bacillati</taxon>
        <taxon>Bacillota</taxon>
        <taxon>Bacilli</taxon>
        <taxon>Bacillales</taxon>
        <taxon>Bacillaceae</taxon>
        <taxon>Gracilibacillus</taxon>
    </lineage>
</organism>
<dbReference type="InterPro" id="IPR003660">
    <property type="entry name" value="HAMP_dom"/>
</dbReference>
<feature type="domain" description="HAMP" evidence="9">
    <location>
        <begin position="315"/>
        <end position="367"/>
    </location>
</feature>
<dbReference type="Gene3D" id="3.30.450.20">
    <property type="entry name" value="PAS domain"/>
    <property type="match status" value="2"/>
</dbReference>
<dbReference type="SMART" id="SM00283">
    <property type="entry name" value="MA"/>
    <property type="match status" value="1"/>
</dbReference>
<feature type="domain" description="Methyl-accepting transducer" evidence="8">
    <location>
        <begin position="386"/>
        <end position="623"/>
    </location>
</feature>
<dbReference type="InterPro" id="IPR004089">
    <property type="entry name" value="MCPsignal_dom"/>
</dbReference>
<keyword evidence="11" id="KW-1185">Reference proteome</keyword>
<dbReference type="PANTHER" id="PTHR32089:SF114">
    <property type="entry name" value="METHYL-ACCEPTING CHEMOTAXIS PROTEIN MCPB"/>
    <property type="match status" value="1"/>
</dbReference>
<dbReference type="RefSeq" id="WP_003463826.1">
    <property type="nucleotide sequence ID" value="NZ_APML01000007.1"/>
</dbReference>
<dbReference type="GO" id="GO:0007165">
    <property type="term" value="P:signal transduction"/>
    <property type="evidence" value="ECO:0007669"/>
    <property type="project" value="UniProtKB-KW"/>
</dbReference>
<evidence type="ECO:0000256" key="2">
    <source>
        <dbReference type="ARBA" id="ARBA00022475"/>
    </source>
</evidence>
<dbReference type="SMART" id="SM00304">
    <property type="entry name" value="HAMP"/>
    <property type="match status" value="1"/>
</dbReference>
<dbReference type="CDD" id="cd18773">
    <property type="entry name" value="PDC1_HK_sensor"/>
    <property type="match status" value="1"/>
</dbReference>
<dbReference type="PANTHER" id="PTHR32089">
    <property type="entry name" value="METHYL-ACCEPTING CHEMOTAXIS PROTEIN MCPB"/>
    <property type="match status" value="1"/>
</dbReference>
<feature type="transmembrane region" description="Helical" evidence="7">
    <location>
        <begin position="25"/>
        <end position="45"/>
    </location>
</feature>
<protein>
    <submittedName>
        <fullName evidence="10">Methyl-accepting chemotaxis protein</fullName>
    </submittedName>
</protein>
<dbReference type="GO" id="GO:0005886">
    <property type="term" value="C:plasma membrane"/>
    <property type="evidence" value="ECO:0007669"/>
    <property type="project" value="UniProtKB-SubCell"/>
</dbReference>
<keyword evidence="7" id="KW-0812">Transmembrane</keyword>
<evidence type="ECO:0000259" key="9">
    <source>
        <dbReference type="PROSITE" id="PS50885"/>
    </source>
</evidence>
<evidence type="ECO:0000256" key="4">
    <source>
        <dbReference type="ARBA" id="ARBA00023224"/>
    </source>
</evidence>
<dbReference type="PROSITE" id="PS50885">
    <property type="entry name" value="HAMP"/>
    <property type="match status" value="1"/>
</dbReference>
<dbReference type="SUPFAM" id="SSF58104">
    <property type="entry name" value="Methyl-accepting chemotaxis protein (MCP) signaling domain"/>
    <property type="match status" value="1"/>
</dbReference>
<dbReference type="PATRIC" id="fig|1308866.3.peg.468"/>
<evidence type="ECO:0000313" key="10">
    <source>
        <dbReference type="EMBL" id="ENH98041.1"/>
    </source>
</evidence>
<dbReference type="eggNOG" id="COG0840">
    <property type="taxonomic scope" value="Bacteria"/>
</dbReference>
<proteinExistence type="inferred from homology"/>
<dbReference type="PROSITE" id="PS50111">
    <property type="entry name" value="CHEMOTAXIS_TRANSDUC_2"/>
    <property type="match status" value="1"/>
</dbReference>
<comment type="caution">
    <text evidence="10">The sequence shown here is derived from an EMBL/GenBank/DDBJ whole genome shotgun (WGS) entry which is preliminary data.</text>
</comment>
<dbReference type="CDD" id="cd06225">
    <property type="entry name" value="HAMP"/>
    <property type="match status" value="1"/>
</dbReference>
<comment type="subcellular location">
    <subcellularLocation>
        <location evidence="1">Cell membrane</location>
    </subcellularLocation>
</comment>
<keyword evidence="7" id="KW-1133">Transmembrane helix</keyword>
<dbReference type="Gene3D" id="6.10.340.10">
    <property type="match status" value="1"/>
</dbReference>
<evidence type="ECO:0000256" key="5">
    <source>
        <dbReference type="ARBA" id="ARBA00029447"/>
    </source>
</evidence>
<evidence type="ECO:0000256" key="3">
    <source>
        <dbReference type="ARBA" id="ARBA00023136"/>
    </source>
</evidence>
<evidence type="ECO:0000256" key="6">
    <source>
        <dbReference type="PROSITE-ProRule" id="PRU00284"/>
    </source>
</evidence>
<comment type="similarity">
    <text evidence="5">Belongs to the methyl-accepting chemotaxis (MCP) protein family.</text>
</comment>
<evidence type="ECO:0000313" key="11">
    <source>
        <dbReference type="Proteomes" id="UP000012283"/>
    </source>
</evidence>
<dbReference type="Proteomes" id="UP000012283">
    <property type="component" value="Unassembled WGS sequence"/>
</dbReference>
<sequence length="673" mass="73081">MKFQWNPKKWWQVIKQQKGLLRTKLMVAFLAILIIPSTIIGYFSYVTAKDEVHNQISNGAKSSLTLVESNTEQFINMATKNLNVLTDSLSMYSIPDDEVDITSLMDYYVTSNEDILSTTVALQDGTYVGTPTNDEETFDPTEANWYTNATETDGDVAISNVVQSHSTNKWAVRLSKPLPNQQGVVQLTVNLAPLAQAVQTTQLGDTGTMAILDNNGNIVTGTGFIFDSGEIQQGDNFAIASGEPTEDGEVRVSEVQITMPTELYETTESTTGWTITGLIALDDYNVAAAPILKIVLIVLAISAVLGVLLLIATLRTVLVPIRELGESVRNVRDGHLNEQVEVKRHDEVGQLAEDFNEMTGSLRTVVKEVKESSSVLTSTSKSIKESTDETTKSVEEVVNTIQETAETASSGAEATEKTSEAVNEMATGMQSITDSVQVIADTVNQAEQNVGHGSQTVTNVREQMNQIQGAVQESSDMIQQLSDLSNEAIKMNSAIGDIAEQTNLLSLNASIEAARSGEYGKGFAVVANEILKLSDQSKEVADGINETIKKMIHIVDKTTETMQGNVHHQLSQGMKISEEADEAFESIENSTTQIVEQVQEISSISEQISAGTKQVTDNVNELEKVTKLAADSAHTTSASAEEQMAAMEEINSVTQQLSDMANNLEDLVKKFSL</sequence>
<keyword evidence="2" id="KW-1003">Cell membrane</keyword>
<evidence type="ECO:0000259" key="8">
    <source>
        <dbReference type="PROSITE" id="PS50111"/>
    </source>
</evidence>
<dbReference type="Pfam" id="PF00672">
    <property type="entry name" value="HAMP"/>
    <property type="match status" value="1"/>
</dbReference>
<dbReference type="OrthoDB" id="9760371at2"/>
<dbReference type="STRING" id="1308866.J416_02319"/>
<dbReference type="AlphaFoldDB" id="N4WYC0"/>
<keyword evidence="4 6" id="KW-0807">Transducer</keyword>
<reference evidence="10 11" key="1">
    <citation type="submission" date="2013-03" db="EMBL/GenBank/DDBJ databases">
        <title>Draft genome sequence of Gracibacillus halophilus YIM-C55.5, a moderately halophilic and thermophilic organism from the Xiaochaidamu salt lake.</title>
        <authorList>
            <person name="Sugumar T."/>
            <person name="Polireddy D.R."/>
            <person name="Antony A."/>
            <person name="Madhava Y.R."/>
            <person name="Sivakumar N."/>
        </authorList>
    </citation>
    <scope>NUCLEOTIDE SEQUENCE [LARGE SCALE GENOMIC DNA]</scope>
    <source>
        <strain evidence="10 11">YIM-C55.5</strain>
    </source>
</reference>
<evidence type="ECO:0000256" key="1">
    <source>
        <dbReference type="ARBA" id="ARBA00004236"/>
    </source>
</evidence>
<dbReference type="Pfam" id="PF00015">
    <property type="entry name" value="MCPsignal"/>
    <property type="match status" value="1"/>
</dbReference>